<dbReference type="EMBL" id="LR746264">
    <property type="protein sequence ID" value="CAA7387684.1"/>
    <property type="molecule type" value="Genomic_DNA"/>
</dbReference>
<dbReference type="Pfam" id="PF14009">
    <property type="entry name" value="PADRE"/>
    <property type="match status" value="1"/>
</dbReference>
<keyword evidence="3" id="KW-1185">Reference proteome</keyword>
<dbReference type="OrthoDB" id="843671at2759"/>
<gene>
    <name evidence="1" type="ORF">SI7747_01000050</name>
    <name evidence="2" type="ORF">SI8410_01000085</name>
</gene>
<dbReference type="PANTHER" id="PTHR33052">
    <property type="entry name" value="DUF4228 DOMAIN PROTEIN-RELATED"/>
    <property type="match status" value="1"/>
</dbReference>
<dbReference type="AlphaFoldDB" id="A0A7I8JVV1"/>
<proteinExistence type="predicted"/>
<name>A0A7I8JVV1_SPIIN</name>
<organism evidence="2 3">
    <name type="scientific">Spirodela intermedia</name>
    <name type="common">Intermediate duckweed</name>
    <dbReference type="NCBI Taxonomy" id="51605"/>
    <lineage>
        <taxon>Eukaryota</taxon>
        <taxon>Viridiplantae</taxon>
        <taxon>Streptophyta</taxon>
        <taxon>Embryophyta</taxon>
        <taxon>Tracheophyta</taxon>
        <taxon>Spermatophyta</taxon>
        <taxon>Magnoliopsida</taxon>
        <taxon>Liliopsida</taxon>
        <taxon>Araceae</taxon>
        <taxon>Lemnoideae</taxon>
        <taxon>Spirodela</taxon>
    </lineage>
</organism>
<dbReference type="Proteomes" id="UP000663760">
    <property type="component" value="Chromosome 1"/>
</dbReference>
<evidence type="ECO:0000313" key="1">
    <source>
        <dbReference type="EMBL" id="CAA2613645.1"/>
    </source>
</evidence>
<reference evidence="2" key="1">
    <citation type="submission" date="2020-02" db="EMBL/GenBank/DDBJ databases">
        <authorList>
            <person name="Scholz U."/>
            <person name="Mascher M."/>
            <person name="Fiebig A."/>
        </authorList>
    </citation>
    <scope>NUCLEOTIDE SEQUENCE</scope>
</reference>
<evidence type="ECO:0000313" key="2">
    <source>
        <dbReference type="EMBL" id="CAA7387684.1"/>
    </source>
</evidence>
<dbReference type="InterPro" id="IPR025322">
    <property type="entry name" value="PADRE_dom"/>
</dbReference>
<sequence length="157" mass="16801">MFFSRRRRTGACEAAPMANVVTANGELRRFAGAVRAADVLSGDPRSFLCNADDVELDGYLTPVEEVLPGELYFAVPRAMLRRRLCAEEVGTLAAKAGAALAMAGVVLELAGGVRRGSGGGRRVKGFSPRLTAIPELMGGEEERKPRKGVRRRLSIVS</sequence>
<protein>
    <submittedName>
        <fullName evidence="2">Uncharacterized protein</fullName>
    </submittedName>
</protein>
<accession>A0A7I8JVV1</accession>
<dbReference type="EMBL" id="LR743588">
    <property type="protein sequence ID" value="CAA2613645.1"/>
    <property type="molecule type" value="Genomic_DNA"/>
</dbReference>
<evidence type="ECO:0000313" key="3">
    <source>
        <dbReference type="Proteomes" id="UP000663760"/>
    </source>
</evidence>